<gene>
    <name evidence="1" type="ORF">LO55_970</name>
</gene>
<comment type="caution">
    <text evidence="1">The sequence shown here is derived from an EMBL/GenBank/DDBJ whole genome shotgun (WGS) entry which is preliminary data.</text>
</comment>
<dbReference type="AlphaFoldDB" id="A0A1S2NCA2"/>
<evidence type="ECO:0000313" key="1">
    <source>
        <dbReference type="EMBL" id="OIJ42609.1"/>
    </source>
</evidence>
<protein>
    <submittedName>
        <fullName evidence="1">Uncharacterized protein</fullName>
    </submittedName>
</protein>
<dbReference type="Proteomes" id="UP000180246">
    <property type="component" value="Unassembled WGS sequence"/>
</dbReference>
<name>A0A1S2NCA2_9BURK</name>
<dbReference type="EMBL" id="JRYB01000001">
    <property type="protein sequence ID" value="OIJ42609.1"/>
    <property type="molecule type" value="Genomic_DNA"/>
</dbReference>
<proteinExistence type="predicted"/>
<dbReference type="RefSeq" id="WP_071360656.1">
    <property type="nucleotide sequence ID" value="NZ_JRYB01000001.1"/>
</dbReference>
<reference evidence="1 2" key="1">
    <citation type="submission" date="2014-10" db="EMBL/GenBank/DDBJ databases">
        <authorList>
            <person name="Seo M.-J."/>
            <person name="Seok Y.J."/>
            <person name="Cha I.-T."/>
        </authorList>
    </citation>
    <scope>NUCLEOTIDE SEQUENCE [LARGE SCALE GENOMIC DNA]</scope>
    <source>
        <strain evidence="1 2">NEU</strain>
    </source>
</reference>
<organism evidence="1 2">
    <name type="scientific">Massilia timonae</name>
    <dbReference type="NCBI Taxonomy" id="47229"/>
    <lineage>
        <taxon>Bacteria</taxon>
        <taxon>Pseudomonadati</taxon>
        <taxon>Pseudomonadota</taxon>
        <taxon>Betaproteobacteria</taxon>
        <taxon>Burkholderiales</taxon>
        <taxon>Oxalobacteraceae</taxon>
        <taxon>Telluria group</taxon>
        <taxon>Massilia</taxon>
    </lineage>
</organism>
<accession>A0A1S2NCA2</accession>
<evidence type="ECO:0000313" key="2">
    <source>
        <dbReference type="Proteomes" id="UP000180246"/>
    </source>
</evidence>
<sequence length="190" mass="21308">MNIVCIAWGSLLWKPQGLKLASSWHPGGPPLPLEFVRQSDDSPELALVLCESARLAPTYWAYLATGDLDEARAMVRAREKITPERPEWIGSIPAVDGAQEDPRVAAWLRARRIDAAVWTAVPPKFDGQNGRVPTADEVVQWLGSRTGKERAAAEDYVRRTPAHIDTRYRRAIEARLGWRPLREAHVTQAR</sequence>